<evidence type="ECO:0000259" key="3">
    <source>
        <dbReference type="PROSITE" id="PS00036"/>
    </source>
</evidence>
<dbReference type="GO" id="GO:0090575">
    <property type="term" value="C:RNA polymerase II transcription regulator complex"/>
    <property type="evidence" value="ECO:0007669"/>
    <property type="project" value="TreeGrafter"/>
</dbReference>
<dbReference type="PROSITE" id="PS00036">
    <property type="entry name" value="BZIP_BASIC"/>
    <property type="match status" value="1"/>
</dbReference>
<dbReference type="SUPFAM" id="SSF57959">
    <property type="entry name" value="Leucine zipper domain"/>
    <property type="match status" value="1"/>
</dbReference>
<evidence type="ECO:0000313" key="4">
    <source>
        <dbReference type="EMBL" id="OMJ18132.1"/>
    </source>
</evidence>
<dbReference type="AlphaFoldDB" id="A0A1R1XU15"/>
<dbReference type="InterPro" id="IPR046347">
    <property type="entry name" value="bZIP_sf"/>
</dbReference>
<dbReference type="InterPro" id="IPR004827">
    <property type="entry name" value="bZIP"/>
</dbReference>
<comment type="subcellular location">
    <subcellularLocation>
        <location evidence="1">Nucleus</location>
    </subcellularLocation>
</comment>
<dbReference type="GO" id="GO:0000976">
    <property type="term" value="F:transcription cis-regulatory region binding"/>
    <property type="evidence" value="ECO:0007669"/>
    <property type="project" value="InterPro"/>
</dbReference>
<accession>A0A1R1XU15</accession>
<dbReference type="PANTHER" id="PTHR40621:SF6">
    <property type="entry name" value="AP-1-LIKE TRANSCRIPTION FACTOR YAP1-RELATED"/>
    <property type="match status" value="1"/>
</dbReference>
<keyword evidence="5" id="KW-1185">Reference proteome</keyword>
<keyword evidence="2" id="KW-0539">Nucleus</keyword>
<evidence type="ECO:0000256" key="1">
    <source>
        <dbReference type="ARBA" id="ARBA00004123"/>
    </source>
</evidence>
<comment type="caution">
    <text evidence="4">The sequence shown here is derived from an EMBL/GenBank/DDBJ whole genome shotgun (WGS) entry which is preliminary data.</text>
</comment>
<dbReference type="GO" id="GO:0001228">
    <property type="term" value="F:DNA-binding transcription activator activity, RNA polymerase II-specific"/>
    <property type="evidence" value="ECO:0007669"/>
    <property type="project" value="TreeGrafter"/>
</dbReference>
<proteinExistence type="predicted"/>
<feature type="domain" description="BZIP" evidence="3">
    <location>
        <begin position="106"/>
        <end position="120"/>
    </location>
</feature>
<name>A0A1R1XU15_9FUNG</name>
<dbReference type="OrthoDB" id="2593073at2759"/>
<evidence type="ECO:0000256" key="2">
    <source>
        <dbReference type="ARBA" id="ARBA00023242"/>
    </source>
</evidence>
<dbReference type="EMBL" id="LSSM01003361">
    <property type="protein sequence ID" value="OMJ18132.1"/>
    <property type="molecule type" value="Genomic_DNA"/>
</dbReference>
<dbReference type="CDD" id="cd14688">
    <property type="entry name" value="bZIP_YAP"/>
    <property type="match status" value="1"/>
</dbReference>
<organism evidence="4 5">
    <name type="scientific">Smittium culicis</name>
    <dbReference type="NCBI Taxonomy" id="133412"/>
    <lineage>
        <taxon>Eukaryota</taxon>
        <taxon>Fungi</taxon>
        <taxon>Fungi incertae sedis</taxon>
        <taxon>Zoopagomycota</taxon>
        <taxon>Kickxellomycotina</taxon>
        <taxon>Harpellomycetes</taxon>
        <taxon>Harpellales</taxon>
        <taxon>Legeriomycetaceae</taxon>
        <taxon>Smittium</taxon>
    </lineage>
</organism>
<gene>
    <name evidence="4" type="ORF">AYI69_g7151</name>
</gene>
<dbReference type="Proteomes" id="UP000187429">
    <property type="component" value="Unassembled WGS sequence"/>
</dbReference>
<dbReference type="PANTHER" id="PTHR40621">
    <property type="entry name" value="TRANSCRIPTION FACTOR KAPC-RELATED"/>
    <property type="match status" value="1"/>
</dbReference>
<protein>
    <recommendedName>
        <fullName evidence="3">BZIP domain-containing protein</fullName>
    </recommendedName>
</protein>
<evidence type="ECO:0000313" key="5">
    <source>
        <dbReference type="Proteomes" id="UP000187429"/>
    </source>
</evidence>
<dbReference type="Gene3D" id="1.20.5.170">
    <property type="match status" value="1"/>
</dbReference>
<dbReference type="Pfam" id="PF00170">
    <property type="entry name" value="bZIP_1"/>
    <property type="match status" value="1"/>
</dbReference>
<dbReference type="SMART" id="SM00338">
    <property type="entry name" value="BRLZ"/>
    <property type="match status" value="1"/>
</dbReference>
<sequence length="236" mass="27839">MDYCDINNPENNFQGLELGQSSKISLDSRIQGASNYNNDGTSNNIDGNFRNRNHNNQFLIGATRHEQSNKLLCDFQAKRLHYNKYTEKDPRSPSSHRHLISYNSIKAERNRAAQRAFRLRKEQYVKDLEYRAVKLDEMNYAVSQLIEENQYLKQQIQRISQEISKYKMSENEIMKEAYFQDYSFTSESRSDIMNLMLPTIDNENTLHETLIKRSSYEDIQDQSNVPKRIKQKKVFG</sequence>
<reference evidence="5" key="1">
    <citation type="submission" date="2017-01" db="EMBL/GenBank/DDBJ databases">
        <authorList>
            <person name="Wang Y."/>
            <person name="White M."/>
            <person name="Kvist S."/>
            <person name="Moncalvo J.-M."/>
        </authorList>
    </citation>
    <scope>NUCLEOTIDE SEQUENCE [LARGE SCALE GENOMIC DNA]</scope>
    <source>
        <strain evidence="5">ID-206-W2</strain>
    </source>
</reference>
<dbReference type="InterPro" id="IPR050936">
    <property type="entry name" value="AP-1-like"/>
</dbReference>